<keyword evidence="1" id="KW-1277">Toxin-antitoxin system</keyword>
<dbReference type="OrthoDB" id="7030467at2"/>
<dbReference type="GO" id="GO:0006402">
    <property type="term" value="P:mRNA catabolic process"/>
    <property type="evidence" value="ECO:0007669"/>
    <property type="project" value="TreeGrafter"/>
</dbReference>
<evidence type="ECO:0000256" key="3">
    <source>
        <dbReference type="PIRSR" id="PIRSR006156-1"/>
    </source>
</evidence>
<dbReference type="RefSeq" id="WP_083379014.1">
    <property type="nucleotide sequence ID" value="NZ_FOIL01000083.1"/>
</dbReference>
<dbReference type="PANTHER" id="PTHR40588">
    <property type="entry name" value="MRNA INTERFERASE TOXIN YAFQ"/>
    <property type="match status" value="1"/>
</dbReference>
<feature type="active site" description="Proton donor" evidence="3">
    <location>
        <position position="86"/>
    </location>
</feature>
<reference evidence="5" key="1">
    <citation type="submission" date="2016-10" db="EMBL/GenBank/DDBJ databases">
        <authorList>
            <person name="Varghese N."/>
            <person name="Submissions S."/>
        </authorList>
    </citation>
    <scope>NUCLEOTIDE SEQUENCE [LARGE SCALE GENOMIC DNA]</scope>
    <source>
        <strain evidence="5">KH1P1</strain>
    </source>
</reference>
<dbReference type="AlphaFoldDB" id="A0A1I0IGG4"/>
<dbReference type="GO" id="GO:0006415">
    <property type="term" value="P:translational termination"/>
    <property type="evidence" value="ECO:0007669"/>
    <property type="project" value="TreeGrafter"/>
</dbReference>
<dbReference type="NCBIfam" id="TIGR00053">
    <property type="entry name" value="YafQ family addiction module toxin"/>
    <property type="match status" value="1"/>
</dbReference>
<dbReference type="SUPFAM" id="SSF143011">
    <property type="entry name" value="RelE-like"/>
    <property type="match status" value="1"/>
</dbReference>
<name>A0A1I0IGG4_9FIRM</name>
<keyword evidence="5" id="KW-1185">Reference proteome</keyword>
<dbReference type="InterPro" id="IPR035093">
    <property type="entry name" value="RelE/ParE_toxin_dom_sf"/>
</dbReference>
<dbReference type="PIRSF" id="PIRSF006156">
    <property type="entry name" value="YafQ"/>
    <property type="match status" value="1"/>
</dbReference>
<dbReference type="EMBL" id="FOIL01000083">
    <property type="protein sequence ID" value="SET96049.1"/>
    <property type="molecule type" value="Genomic_DNA"/>
</dbReference>
<dbReference type="GO" id="GO:0004521">
    <property type="term" value="F:RNA endonuclease activity"/>
    <property type="evidence" value="ECO:0007669"/>
    <property type="project" value="TreeGrafter"/>
</dbReference>
<dbReference type="InterPro" id="IPR007712">
    <property type="entry name" value="RelE/ParE_toxin"/>
</dbReference>
<evidence type="ECO:0000313" key="4">
    <source>
        <dbReference type="EMBL" id="SET96049.1"/>
    </source>
</evidence>
<evidence type="ECO:0000256" key="1">
    <source>
        <dbReference type="ARBA" id="ARBA00022649"/>
    </source>
</evidence>
<comment type="similarity">
    <text evidence="2">Belongs to the RelE toxin family. YafQ subfamily.</text>
</comment>
<dbReference type="STRING" id="1526.SAMN02910262_01842"/>
<organism evidence="4 5">
    <name type="scientific">[Clostridium] aminophilum</name>
    <dbReference type="NCBI Taxonomy" id="1526"/>
    <lineage>
        <taxon>Bacteria</taxon>
        <taxon>Bacillati</taxon>
        <taxon>Bacillota</taxon>
        <taxon>Clostridia</taxon>
        <taxon>Lachnospirales</taxon>
        <taxon>Lachnospiraceae</taxon>
    </lineage>
</organism>
<evidence type="ECO:0000313" key="5">
    <source>
        <dbReference type="Proteomes" id="UP000199820"/>
    </source>
</evidence>
<dbReference type="PANTHER" id="PTHR40588:SF1">
    <property type="entry name" value="MRNA INTERFERASE TOXIN YAFQ"/>
    <property type="match status" value="1"/>
</dbReference>
<dbReference type="Gene3D" id="3.30.2310.20">
    <property type="entry name" value="RelE-like"/>
    <property type="match status" value="1"/>
</dbReference>
<protein>
    <submittedName>
        <fullName evidence="4">mRNA interferase YafQ</fullName>
    </submittedName>
</protein>
<dbReference type="InterPro" id="IPR004386">
    <property type="entry name" value="Toxin_YafQ-like"/>
</dbReference>
<proteinExistence type="inferred from homology"/>
<dbReference type="Pfam" id="PF15738">
    <property type="entry name" value="YafQ_toxin"/>
    <property type="match status" value="1"/>
</dbReference>
<accession>A0A1I0IGG4</accession>
<sequence length="93" mass="10884">MYRVKFTTTYKKSYKLMKKRGLNMSLIDETVDNLRQGIPLGEKYRDHALTGNFEGFRECHIKPDWLLIYLIENDILTLTLVDTGSHSDIFNTP</sequence>
<dbReference type="FunFam" id="3.30.2310.20:FF:000003">
    <property type="entry name" value="Type II toxin-antitoxin system YafQ family toxin"/>
    <property type="match status" value="1"/>
</dbReference>
<evidence type="ECO:0000256" key="2">
    <source>
        <dbReference type="ARBA" id="ARBA00061366"/>
    </source>
</evidence>
<dbReference type="NCBIfam" id="TIGR02385">
    <property type="entry name" value="RelE_StbE"/>
    <property type="match status" value="1"/>
</dbReference>
<dbReference type="Proteomes" id="UP000199820">
    <property type="component" value="Unassembled WGS sequence"/>
</dbReference>
<gene>
    <name evidence="4" type="ORF">SAMN04487771_10831</name>
</gene>